<reference evidence="1 2" key="1">
    <citation type="journal article" date="2017" name="Environ. Microbiol.">
        <title>Genome and epigenome of a novel marine Thaumarchaeota strain suggest viral infection, phosphorothioation DNA modification and multiple restriction systems.</title>
        <authorList>
            <person name="Ahlgren N.A."/>
            <person name="Chen Y."/>
            <person name="Needham D.M."/>
            <person name="Parada A.E."/>
            <person name="Sachdeva R."/>
            <person name="Trinh V."/>
            <person name="Chen T."/>
            <person name="Fuhrman J.A."/>
        </authorList>
    </citation>
    <scope>NUCLEOTIDE SEQUENCE [LARGE SCALE GENOMIC DNA]</scope>
    <source>
        <strain evidence="1 2">SPOT01</strain>
    </source>
</reference>
<dbReference type="RefSeq" id="WP_086907454.1">
    <property type="nucleotide sequence ID" value="NZ_CP021324.1"/>
</dbReference>
<dbReference type="EMBL" id="CP021324">
    <property type="protein sequence ID" value="ARS64328.1"/>
    <property type="molecule type" value="Genomic_DNA"/>
</dbReference>
<dbReference type="OrthoDB" id="374281at2157"/>
<evidence type="ECO:0000313" key="1">
    <source>
        <dbReference type="EMBL" id="ARS64328.1"/>
    </source>
</evidence>
<protein>
    <recommendedName>
        <fullName evidence="3">ArnR1-like winged helix-turn-helix domain-containing protein</fullName>
    </recommendedName>
</protein>
<proteinExistence type="predicted"/>
<accession>A0A2Z2HJQ3</accession>
<dbReference type="Proteomes" id="UP000249949">
    <property type="component" value="Chromosome"/>
</dbReference>
<dbReference type="AlphaFoldDB" id="A0A2Z2HJQ3"/>
<organism evidence="1 2">
    <name type="scientific">Candidatus Nitrosomarinus catalinensis</name>
    <dbReference type="NCBI Taxonomy" id="1898749"/>
    <lineage>
        <taxon>Archaea</taxon>
        <taxon>Nitrososphaerota</taxon>
        <taxon>Nitrososphaeria</taxon>
        <taxon>Nitrosopumilales</taxon>
        <taxon>Nitrosopumilaceae</taxon>
        <taxon>Candidatus Nitrosomarinus</taxon>
    </lineage>
</organism>
<dbReference type="KEGG" id="nct:NMSP_0707"/>
<dbReference type="GeneID" id="32901189"/>
<keyword evidence="2" id="KW-1185">Reference proteome</keyword>
<name>A0A2Z2HJQ3_9ARCH</name>
<gene>
    <name evidence="1" type="ORF">NMSP_0707</name>
</gene>
<evidence type="ECO:0008006" key="3">
    <source>
        <dbReference type="Google" id="ProtNLM"/>
    </source>
</evidence>
<sequence>MKNLTDEGIRNIILKEFYKRSKVKSENPKLHMYNFPELKEINNERIFENIKYLINENLVRGGIDQGENESFPWISRLTPLGIKLVEDEK</sequence>
<evidence type="ECO:0000313" key="2">
    <source>
        <dbReference type="Proteomes" id="UP000249949"/>
    </source>
</evidence>